<dbReference type="Pfam" id="PF17919">
    <property type="entry name" value="RT_RNaseH_2"/>
    <property type="match status" value="1"/>
</dbReference>
<evidence type="ECO:0000313" key="2">
    <source>
        <dbReference type="EMBL" id="VVA38911.1"/>
    </source>
</evidence>
<reference evidence="3" key="1">
    <citation type="journal article" date="2020" name="Plant J.">
        <title>Transposons played a major role in the diversification between the closely related almond and peach genomes: results from the almond genome sequence.</title>
        <authorList>
            <person name="Alioto T."/>
            <person name="Alexiou K.G."/>
            <person name="Bardil A."/>
            <person name="Barteri F."/>
            <person name="Castanera R."/>
            <person name="Cruz F."/>
            <person name="Dhingra A."/>
            <person name="Duval H."/>
            <person name="Fernandez I Marti A."/>
            <person name="Frias L."/>
            <person name="Galan B."/>
            <person name="Garcia J.L."/>
            <person name="Howad W."/>
            <person name="Gomez-Garrido J."/>
            <person name="Gut M."/>
            <person name="Julca I."/>
            <person name="Morata J."/>
            <person name="Puigdomenech P."/>
            <person name="Ribeca P."/>
            <person name="Rubio Cabetas M.J."/>
            <person name="Vlasova A."/>
            <person name="Wirthensohn M."/>
            <person name="Garcia-Mas J."/>
            <person name="Gabaldon T."/>
            <person name="Casacuberta J.M."/>
            <person name="Arus P."/>
        </authorList>
    </citation>
    <scope>NUCLEOTIDE SEQUENCE [LARGE SCALE GENOMIC DNA]</scope>
    <source>
        <strain evidence="3">cv. Texas</strain>
    </source>
</reference>
<dbReference type="Gene3D" id="3.30.70.270">
    <property type="match status" value="1"/>
</dbReference>
<name>A0A5E4GH35_PRUDU</name>
<dbReference type="InterPro" id="IPR041577">
    <property type="entry name" value="RT_RNaseH_2"/>
</dbReference>
<feature type="non-terminal residue" evidence="2">
    <location>
        <position position="1"/>
    </location>
</feature>
<evidence type="ECO:0000259" key="1">
    <source>
        <dbReference type="Pfam" id="PF17919"/>
    </source>
</evidence>
<evidence type="ECO:0000313" key="3">
    <source>
        <dbReference type="Proteomes" id="UP000327085"/>
    </source>
</evidence>
<dbReference type="InterPro" id="IPR043128">
    <property type="entry name" value="Rev_trsase/Diguanyl_cyclase"/>
</dbReference>
<proteinExistence type="predicted"/>
<dbReference type="InterPro" id="IPR043502">
    <property type="entry name" value="DNA/RNA_pol_sf"/>
</dbReference>
<sequence>QRGIEANPEKIKAIINMDRPKTYKDIQSLTGRVATLTRFISKATDKCVPFFKALKGGKQHIVWTAKCDQVFQDVKSYMSKTPLLSKPLPGEILFLYLSVSSTDVSSMLIRKPEKAELQIFYISKALQNAELWYPPLEQLGLALVISARRLRPYFQAHEIT</sequence>
<dbReference type="PANTHER" id="PTHR48475">
    <property type="entry name" value="RIBONUCLEASE H"/>
    <property type="match status" value="1"/>
</dbReference>
<dbReference type="PANTHER" id="PTHR48475:SF2">
    <property type="entry name" value="RIBONUCLEASE H"/>
    <property type="match status" value="1"/>
</dbReference>
<protein>
    <submittedName>
        <fullName evidence="2">PREDICTED: Retrovirus-related Pol poly from</fullName>
    </submittedName>
</protein>
<dbReference type="Proteomes" id="UP000327085">
    <property type="component" value="Chromosome 4"/>
</dbReference>
<dbReference type="SUPFAM" id="SSF56672">
    <property type="entry name" value="DNA/RNA polymerases"/>
    <property type="match status" value="1"/>
</dbReference>
<dbReference type="AlphaFoldDB" id="A0A5E4GH35"/>
<dbReference type="EMBL" id="CABIKO010000710">
    <property type="protein sequence ID" value="VVA38911.1"/>
    <property type="molecule type" value="Genomic_DNA"/>
</dbReference>
<dbReference type="InParanoid" id="A0A5E4GH35"/>
<gene>
    <name evidence="2" type="ORF">ALMOND_2B032609</name>
</gene>
<dbReference type="Gramene" id="VVA38911">
    <property type="protein sequence ID" value="VVA38911"/>
    <property type="gene ID" value="Prudul26B032609"/>
</dbReference>
<accession>A0A5E4GH35</accession>
<feature type="non-terminal residue" evidence="2">
    <location>
        <position position="160"/>
    </location>
</feature>
<organism evidence="2 3">
    <name type="scientific">Prunus dulcis</name>
    <name type="common">Almond</name>
    <name type="synonym">Amygdalus dulcis</name>
    <dbReference type="NCBI Taxonomy" id="3755"/>
    <lineage>
        <taxon>Eukaryota</taxon>
        <taxon>Viridiplantae</taxon>
        <taxon>Streptophyta</taxon>
        <taxon>Embryophyta</taxon>
        <taxon>Tracheophyta</taxon>
        <taxon>Spermatophyta</taxon>
        <taxon>Magnoliopsida</taxon>
        <taxon>eudicotyledons</taxon>
        <taxon>Gunneridae</taxon>
        <taxon>Pentapetalae</taxon>
        <taxon>rosids</taxon>
        <taxon>fabids</taxon>
        <taxon>Rosales</taxon>
        <taxon>Rosaceae</taxon>
        <taxon>Amygdaloideae</taxon>
        <taxon>Amygdaleae</taxon>
        <taxon>Prunus</taxon>
    </lineage>
</organism>
<feature type="domain" description="Reverse transcriptase/retrotransposon-derived protein RNase H-like" evidence="1">
    <location>
        <begin position="63"/>
        <end position="160"/>
    </location>
</feature>